<evidence type="ECO:0000256" key="1">
    <source>
        <dbReference type="ARBA" id="ARBA00022679"/>
    </source>
</evidence>
<dbReference type="PANTHER" id="PTHR12755:SF3">
    <property type="entry name" value="POLYNUCLEOTIDE 5'-HYDROXYL-KINASE NOL9"/>
    <property type="match status" value="1"/>
</dbReference>
<dbReference type="InterPro" id="IPR045116">
    <property type="entry name" value="Clp1/Grc3"/>
</dbReference>
<evidence type="ECO:0000313" key="8">
    <source>
        <dbReference type="Proteomes" id="UP000436483"/>
    </source>
</evidence>
<reference evidence="7 8" key="2">
    <citation type="submission" date="2020-01" db="EMBL/GenBank/DDBJ databases">
        <title>Microvirga sp. nov., an arsenate reduction bacterium isolated from Tibet hotspring sediments.</title>
        <authorList>
            <person name="Xian W.-D."/>
            <person name="Li W.-J."/>
        </authorList>
    </citation>
    <scope>NUCLEOTIDE SEQUENCE [LARGE SCALE GENOMIC DNA]</scope>
    <source>
        <strain evidence="7 8">KCTC 23863</strain>
    </source>
</reference>
<protein>
    <recommendedName>
        <fullName evidence="6">Clp1 P-loop domain-containing protein</fullName>
    </recommendedName>
</protein>
<dbReference type="PANTHER" id="PTHR12755">
    <property type="entry name" value="CLEAVAGE/POLYADENYLATION FACTOR IA SUBUNIT CLP1P"/>
    <property type="match status" value="1"/>
</dbReference>
<dbReference type="GO" id="GO:0051731">
    <property type="term" value="F:polynucleotide 5'-hydroxyl-kinase activity"/>
    <property type="evidence" value="ECO:0007669"/>
    <property type="project" value="InterPro"/>
</dbReference>
<sequence>MDPAPPEGSSDALAPFVETLPDLHVPSEWVEAARRIEGGAIRTVCVIGPADSGKSTLARFLFTAAARAGLKAALIDTDLGQKTVGPPACVTMCDANGPSLAFVGTTDPVLGWKPLLDGVHRLLARTDAAIRIVNTSGLVSGPGRRLKAAKLEAIRPDLLIVLGAVPDIGALTGEHPDIAILHLPSSPCARRKTDGERRTLRREAFRGYFRHASAVVLDRRLAPDLQAGSPTLGLLLGLSDAQGRDLGLGILAEGEAGGPLRILTPVVETPIHRITPGSLCLDEHFSEIRRRAGKGSKNECALPGAAKQCGRPKTRDDPP</sequence>
<evidence type="ECO:0000313" key="7">
    <source>
        <dbReference type="EMBL" id="MXQ11972.1"/>
    </source>
</evidence>
<feature type="domain" description="Clp1 P-loop" evidence="6">
    <location>
        <begin position="48"/>
        <end position="210"/>
    </location>
</feature>
<gene>
    <name evidence="7" type="ORF">GR328_10960</name>
</gene>
<dbReference type="GO" id="GO:0006396">
    <property type="term" value="P:RNA processing"/>
    <property type="evidence" value="ECO:0007669"/>
    <property type="project" value="InterPro"/>
</dbReference>
<evidence type="ECO:0000256" key="5">
    <source>
        <dbReference type="SAM" id="MobiDB-lite"/>
    </source>
</evidence>
<keyword evidence="4" id="KW-0067">ATP-binding</keyword>
<dbReference type="InterPro" id="IPR032319">
    <property type="entry name" value="CLP1_P"/>
</dbReference>
<dbReference type="RefSeq" id="WP_160884557.1">
    <property type="nucleotide sequence ID" value="NZ_WURB01000006.1"/>
</dbReference>
<reference evidence="7 8" key="1">
    <citation type="submission" date="2019-12" db="EMBL/GenBank/DDBJ databases">
        <authorList>
            <person name="Yuan C.-G."/>
        </authorList>
    </citation>
    <scope>NUCLEOTIDE SEQUENCE [LARGE SCALE GENOMIC DNA]</scope>
    <source>
        <strain evidence="7 8">KCTC 23863</strain>
    </source>
</reference>
<dbReference type="EMBL" id="WURB01000006">
    <property type="protein sequence ID" value="MXQ11972.1"/>
    <property type="molecule type" value="Genomic_DNA"/>
</dbReference>
<keyword evidence="8" id="KW-1185">Reference proteome</keyword>
<organism evidence="7 8">
    <name type="scientific">Microvirga makkahensis</name>
    <dbReference type="NCBI Taxonomy" id="1128670"/>
    <lineage>
        <taxon>Bacteria</taxon>
        <taxon>Pseudomonadati</taxon>
        <taxon>Pseudomonadota</taxon>
        <taxon>Alphaproteobacteria</taxon>
        <taxon>Hyphomicrobiales</taxon>
        <taxon>Methylobacteriaceae</taxon>
        <taxon>Microvirga</taxon>
    </lineage>
</organism>
<dbReference type="AlphaFoldDB" id="A0A7X3SP15"/>
<dbReference type="Gene3D" id="3.40.50.300">
    <property type="entry name" value="P-loop containing nucleotide triphosphate hydrolases"/>
    <property type="match status" value="1"/>
</dbReference>
<feature type="region of interest" description="Disordered" evidence="5">
    <location>
        <begin position="292"/>
        <end position="319"/>
    </location>
</feature>
<dbReference type="SUPFAM" id="SSF52540">
    <property type="entry name" value="P-loop containing nucleoside triphosphate hydrolases"/>
    <property type="match status" value="1"/>
</dbReference>
<dbReference type="InterPro" id="IPR027417">
    <property type="entry name" value="P-loop_NTPase"/>
</dbReference>
<keyword evidence="2" id="KW-0547">Nucleotide-binding</keyword>
<keyword evidence="3" id="KW-0418">Kinase</keyword>
<dbReference type="GO" id="GO:0005524">
    <property type="term" value="F:ATP binding"/>
    <property type="evidence" value="ECO:0007669"/>
    <property type="project" value="UniProtKB-KW"/>
</dbReference>
<dbReference type="Pfam" id="PF16575">
    <property type="entry name" value="CLP1_P"/>
    <property type="match status" value="1"/>
</dbReference>
<evidence type="ECO:0000256" key="3">
    <source>
        <dbReference type="ARBA" id="ARBA00022777"/>
    </source>
</evidence>
<keyword evidence="1" id="KW-0808">Transferase</keyword>
<accession>A0A7X3SP15</accession>
<proteinExistence type="predicted"/>
<dbReference type="Proteomes" id="UP000436483">
    <property type="component" value="Unassembled WGS sequence"/>
</dbReference>
<evidence type="ECO:0000256" key="4">
    <source>
        <dbReference type="ARBA" id="ARBA00022840"/>
    </source>
</evidence>
<evidence type="ECO:0000256" key="2">
    <source>
        <dbReference type="ARBA" id="ARBA00022741"/>
    </source>
</evidence>
<evidence type="ECO:0000259" key="6">
    <source>
        <dbReference type="Pfam" id="PF16575"/>
    </source>
</evidence>
<dbReference type="OrthoDB" id="5800600at2"/>
<comment type="caution">
    <text evidence="7">The sequence shown here is derived from an EMBL/GenBank/DDBJ whole genome shotgun (WGS) entry which is preliminary data.</text>
</comment>
<name>A0A7X3SP15_9HYPH</name>